<dbReference type="Proteomes" id="UP000683507">
    <property type="component" value="Chromosome"/>
</dbReference>
<dbReference type="Gene3D" id="3.30.1460.10">
    <property type="match status" value="1"/>
</dbReference>
<evidence type="ECO:0000259" key="1">
    <source>
        <dbReference type="Pfam" id="PF22551"/>
    </source>
</evidence>
<protein>
    <recommendedName>
        <fullName evidence="1">TY-Chap central domain-containing protein</fullName>
    </recommendedName>
</protein>
<keyword evidence="3" id="KW-1185">Reference proteome</keyword>
<name>A0A916NC98_9FLAO</name>
<dbReference type="Pfam" id="PF22551">
    <property type="entry name" value="TY-Chap1"/>
    <property type="match status" value="1"/>
</dbReference>
<feature type="domain" description="TY-Chap central" evidence="1">
    <location>
        <begin position="22"/>
        <end position="141"/>
    </location>
</feature>
<evidence type="ECO:0000313" key="3">
    <source>
        <dbReference type="Proteomes" id="UP000683507"/>
    </source>
</evidence>
<accession>A0A916NC98</accession>
<gene>
    <name evidence="2" type="ORF">CRYO30217_02557</name>
</gene>
<organism evidence="2 3">
    <name type="scientific">Parvicella tangerina</name>
    <dbReference type="NCBI Taxonomy" id="2829795"/>
    <lineage>
        <taxon>Bacteria</taxon>
        <taxon>Pseudomonadati</taxon>
        <taxon>Bacteroidota</taxon>
        <taxon>Flavobacteriia</taxon>
        <taxon>Flavobacteriales</taxon>
        <taxon>Parvicellaceae</taxon>
        <taxon>Parvicella</taxon>
    </lineage>
</organism>
<dbReference type="KEGG" id="ptan:CRYO30217_02557"/>
<dbReference type="SUPFAM" id="SSF69635">
    <property type="entry name" value="Type III secretory system chaperone-like"/>
    <property type="match status" value="1"/>
</dbReference>
<sequence>MPKFKVLHTGENQALIDATYAKIDGFMKEMFHEDEVIKIDDLYSFSFGTVTVNIIVRPWHSEDVLVDVFSYLAEEVELDKDQLEELLRMNATIPFGSFGISMENAIKFSYTLAGKNMDKNEFSAAIQNIAAIADQYDEQFEVAAS</sequence>
<dbReference type="EMBL" id="OU015584">
    <property type="protein sequence ID" value="CAG5084755.1"/>
    <property type="molecule type" value="Genomic_DNA"/>
</dbReference>
<dbReference type="AlphaFoldDB" id="A0A916NC98"/>
<reference evidence="2" key="1">
    <citation type="submission" date="2021-04" db="EMBL/GenBank/DDBJ databases">
        <authorList>
            <person name="Rodrigo-Torres L."/>
            <person name="Arahal R. D."/>
            <person name="Lucena T."/>
        </authorList>
    </citation>
    <scope>NUCLEOTIDE SEQUENCE</scope>
    <source>
        <strain evidence="2">AS29M-1</strain>
    </source>
</reference>
<dbReference type="InterPro" id="IPR054343">
    <property type="entry name" value="TY-Chap_M"/>
</dbReference>
<evidence type="ECO:0000313" key="2">
    <source>
        <dbReference type="EMBL" id="CAG5084755.1"/>
    </source>
</evidence>
<proteinExistence type="predicted"/>
<dbReference type="RefSeq" id="WP_258542777.1">
    <property type="nucleotide sequence ID" value="NZ_OU015584.1"/>
</dbReference>